<proteinExistence type="predicted"/>
<comment type="caution">
    <text evidence="2">The sequence shown here is derived from an EMBL/GenBank/DDBJ whole genome shotgun (WGS) entry which is preliminary data.</text>
</comment>
<dbReference type="RefSeq" id="WP_107325923.1">
    <property type="nucleotide sequence ID" value="NZ_NHSP01000100.1"/>
</dbReference>
<protein>
    <submittedName>
        <fullName evidence="2">Primosomal protein N' (Replication factor Y)-superfamily II helicase</fullName>
    </submittedName>
</protein>
<dbReference type="OrthoDB" id="3182597at2"/>
<keyword evidence="2" id="KW-0378">Hydrolase</keyword>
<dbReference type="GO" id="GO:0004386">
    <property type="term" value="F:helicase activity"/>
    <property type="evidence" value="ECO:0007669"/>
    <property type="project" value="UniProtKB-KW"/>
</dbReference>
<feature type="transmembrane region" description="Helical" evidence="1">
    <location>
        <begin position="343"/>
        <end position="365"/>
    </location>
</feature>
<dbReference type="Proteomes" id="UP000241899">
    <property type="component" value="Unassembled WGS sequence"/>
</dbReference>
<keyword evidence="1" id="KW-0472">Membrane</keyword>
<keyword evidence="1" id="KW-0812">Transmembrane</keyword>
<accession>A0A2T4JC78</accession>
<keyword evidence="2" id="KW-0347">Helicase</keyword>
<name>A0A2T4JC78_9RHOB</name>
<organism evidence="2 3">
    <name type="scientific">Phaeovulum veldkampii DSM 11550</name>
    <dbReference type="NCBI Taxonomy" id="1185920"/>
    <lineage>
        <taxon>Bacteria</taxon>
        <taxon>Pseudomonadati</taxon>
        <taxon>Pseudomonadota</taxon>
        <taxon>Alphaproteobacteria</taxon>
        <taxon>Rhodobacterales</taxon>
        <taxon>Paracoccaceae</taxon>
        <taxon>Phaeovulum</taxon>
    </lineage>
</organism>
<evidence type="ECO:0000313" key="2">
    <source>
        <dbReference type="EMBL" id="PTE15504.1"/>
    </source>
</evidence>
<keyword evidence="3" id="KW-1185">Reference proteome</keyword>
<evidence type="ECO:0000256" key="1">
    <source>
        <dbReference type="SAM" id="Phobius"/>
    </source>
</evidence>
<evidence type="ECO:0000313" key="3">
    <source>
        <dbReference type="Proteomes" id="UP000241899"/>
    </source>
</evidence>
<sequence length="370" mass="40854">MPPRPEEFHYPCEACGADLRFAPGQSQLVCDHCGHAQAIPAATGRGRAGGLHELDLERALARALPLSDTEDIRSTTCPNCGALIEVTGAEHAHECPFCATPVVLDTGTQRLIKPQGLVPFALTEPEARAALGAWLGRLWFAPNGLLDYSRRGRRMTGVYSPFWTFDAATRSAYQGQRGDAYYETQSVMVRVDGRMERRQQQVRKIRWSRASGRVARAFDDVLVLASRALPRRYTDALQPWDLSALVPYRPDYLAGFTAEGYTVELPEAHGQAREIMANVIATDVRRAIGGDEQRIERIETQHSAETCKHILLPIWTAAYRYGGKSYRFVVNGQTGKVQGERPWSAVKIAIAVVLAAALIGLGIWLGEQGR</sequence>
<keyword evidence="2" id="KW-0547">Nucleotide-binding</keyword>
<dbReference type="EMBL" id="PZKF01000043">
    <property type="protein sequence ID" value="PTE15504.1"/>
    <property type="molecule type" value="Genomic_DNA"/>
</dbReference>
<keyword evidence="1" id="KW-1133">Transmembrane helix</keyword>
<dbReference type="PANTHER" id="PTHR37826">
    <property type="entry name" value="FLOTILLIN BAND_7_5 DOMAIN PROTEIN"/>
    <property type="match status" value="1"/>
</dbReference>
<dbReference type="AlphaFoldDB" id="A0A2T4JC78"/>
<reference evidence="2 3" key="1">
    <citation type="submission" date="2018-03" db="EMBL/GenBank/DDBJ databases">
        <title>Rhodobacter veldkampii.</title>
        <authorList>
            <person name="Meyer T.E."/>
            <person name="Miller S."/>
            <person name="Lodha T."/>
            <person name="Gandham S."/>
            <person name="Chintalapati S."/>
            <person name="Chintalapati V.R."/>
        </authorList>
    </citation>
    <scope>NUCLEOTIDE SEQUENCE [LARGE SCALE GENOMIC DNA]</scope>
    <source>
        <strain evidence="2 3">DSM 11550</strain>
    </source>
</reference>
<gene>
    <name evidence="2" type="ORF">C5F46_13805</name>
</gene>
<dbReference type="PANTHER" id="PTHR37826:SF3">
    <property type="entry name" value="J DOMAIN-CONTAINING PROTEIN"/>
    <property type="match status" value="1"/>
</dbReference>
<keyword evidence="2" id="KW-0067">ATP-binding</keyword>